<feature type="region of interest" description="Disordered" evidence="1">
    <location>
        <begin position="494"/>
        <end position="531"/>
    </location>
</feature>
<accession>A0A2V0PHT4</accession>
<proteinExistence type="predicted"/>
<dbReference type="AlphaFoldDB" id="A0A2V0PHT4"/>
<gene>
    <name evidence="2" type="ORF">Rsub_12168</name>
</gene>
<protein>
    <submittedName>
        <fullName evidence="2">Uncharacterized protein</fullName>
    </submittedName>
</protein>
<evidence type="ECO:0000256" key="1">
    <source>
        <dbReference type="SAM" id="MobiDB-lite"/>
    </source>
</evidence>
<organism evidence="2 3">
    <name type="scientific">Raphidocelis subcapitata</name>
    <dbReference type="NCBI Taxonomy" id="307507"/>
    <lineage>
        <taxon>Eukaryota</taxon>
        <taxon>Viridiplantae</taxon>
        <taxon>Chlorophyta</taxon>
        <taxon>core chlorophytes</taxon>
        <taxon>Chlorophyceae</taxon>
        <taxon>CS clade</taxon>
        <taxon>Sphaeropleales</taxon>
        <taxon>Selenastraceae</taxon>
        <taxon>Raphidocelis</taxon>
    </lineage>
</organism>
<name>A0A2V0PHT4_9CHLO</name>
<feature type="compositionally biased region" description="Low complexity" evidence="1">
    <location>
        <begin position="494"/>
        <end position="503"/>
    </location>
</feature>
<reference evidence="2 3" key="1">
    <citation type="journal article" date="2018" name="Sci. Rep.">
        <title>Raphidocelis subcapitata (=Pseudokirchneriella subcapitata) provides an insight into genome evolution and environmental adaptations in the Sphaeropleales.</title>
        <authorList>
            <person name="Suzuki S."/>
            <person name="Yamaguchi H."/>
            <person name="Nakajima N."/>
            <person name="Kawachi M."/>
        </authorList>
    </citation>
    <scope>NUCLEOTIDE SEQUENCE [LARGE SCALE GENOMIC DNA]</scope>
    <source>
        <strain evidence="2 3">NIES-35</strain>
    </source>
</reference>
<sequence length="531" mass="53802">MVPTPTPAPAAGPSLAAGWFELPLPELPIAPAGDTYPMPSCVLISRSLLRNNADGAALDELADDACSPYWPAAAHAEAAAPPPWVFGTATAVSGNAQEPLIAAAPDGESEACPAVMDDVIGCDESLGSLLSDIDLGADSGPTGAAVGPAGVDLEDDADSSAEACPAAVSLATQVLSSPSVDAAAAATDAPEADDAARKLVAGKTRDDAALGSVVIFERADAAFVLRPDGAVVPGQDATGCERVALPAAWAAELAVPLLFCLGRAYLVYRRLGADRLEFCLLNAGAEDSGAAAVPVFEQINRINHLYAFGAPGAPRLAARPDRDEPRAAVWLQNHEPFTPIEVFVAGGPDGAPLAPVCVLLPGCQARLSWALLLGRAPAPAQMAGVGMGDAAVEARTGWEAMGAAGAEAEAAGGRQGVGRCWYTPCWFNAGPLAAGLAALPPEQAAGVDVAAFVEAAAAARGHLRAAFPTAEDAAEAAAAAAVLARRFAREAFAEEAAAEAAPPDAVPQAGQDQRPSKRIKRGCRARRHSQL</sequence>
<comment type="caution">
    <text evidence="2">The sequence shown here is derived from an EMBL/GenBank/DDBJ whole genome shotgun (WGS) entry which is preliminary data.</text>
</comment>
<feature type="compositionally biased region" description="Basic residues" evidence="1">
    <location>
        <begin position="516"/>
        <end position="531"/>
    </location>
</feature>
<keyword evidence="3" id="KW-1185">Reference proteome</keyword>
<dbReference type="Proteomes" id="UP000247498">
    <property type="component" value="Unassembled WGS sequence"/>
</dbReference>
<dbReference type="InParanoid" id="A0A2V0PHT4"/>
<dbReference type="EMBL" id="BDRX01000155">
    <property type="protein sequence ID" value="GBF99364.1"/>
    <property type="molecule type" value="Genomic_DNA"/>
</dbReference>
<evidence type="ECO:0000313" key="2">
    <source>
        <dbReference type="EMBL" id="GBF99364.1"/>
    </source>
</evidence>
<evidence type="ECO:0000313" key="3">
    <source>
        <dbReference type="Proteomes" id="UP000247498"/>
    </source>
</evidence>